<dbReference type="NCBIfam" id="TIGR03544">
    <property type="entry name" value="DivI1A_domain"/>
    <property type="match status" value="1"/>
</dbReference>
<protein>
    <submittedName>
        <fullName evidence="8">DivIVA domain protein</fullName>
    </submittedName>
</protein>
<evidence type="ECO:0000256" key="4">
    <source>
        <dbReference type="ARBA" id="ARBA00022960"/>
    </source>
</evidence>
<evidence type="ECO:0000256" key="5">
    <source>
        <dbReference type="ARBA" id="ARBA00023054"/>
    </source>
</evidence>
<comment type="subcellular location">
    <subcellularLocation>
        <location evidence="1">Cytoplasm</location>
    </subcellularLocation>
</comment>
<dbReference type="EMBL" id="LRQI01000077">
    <property type="protein sequence ID" value="KXA37332.1"/>
    <property type="molecule type" value="Genomic_DNA"/>
</dbReference>
<dbReference type="InterPro" id="IPR019933">
    <property type="entry name" value="DivIVA_domain"/>
</dbReference>
<keyword evidence="4" id="KW-0133">Cell shape</keyword>
<evidence type="ECO:0000256" key="1">
    <source>
        <dbReference type="ARBA" id="ARBA00004496"/>
    </source>
</evidence>
<sequence length="129" mass="14783">MIYSGLKIKVLKNEVDKMADVSLKLSAKDIYEKDFEKTMARGYRREEVDAFLDDIITDYQKMADMNSEVVKLSEENNKLKKELEELRLRVATSRPQDNKSFASGSANSNNNNVDILKRISNLEKAVFGK</sequence>
<proteinExistence type="predicted"/>
<dbReference type="NCBIfam" id="NF010725">
    <property type="entry name" value="PRK14127.1"/>
    <property type="match status" value="1"/>
</dbReference>
<keyword evidence="5 7" id="KW-0175">Coiled coil</keyword>
<accession>A0ABD4EEI1</accession>
<dbReference type="Gene3D" id="6.10.250.660">
    <property type="match status" value="1"/>
</dbReference>
<dbReference type="InterPro" id="IPR011229">
    <property type="entry name" value="Cell_cycle_GpsB"/>
</dbReference>
<evidence type="ECO:0000313" key="8">
    <source>
        <dbReference type="EMBL" id="KXA37332.1"/>
    </source>
</evidence>
<organism evidence="8 9">
    <name type="scientific">Staphylococcus lugdunensis</name>
    <dbReference type="NCBI Taxonomy" id="28035"/>
    <lineage>
        <taxon>Bacteria</taxon>
        <taxon>Bacillati</taxon>
        <taxon>Bacillota</taxon>
        <taxon>Bacilli</taxon>
        <taxon>Bacillales</taxon>
        <taxon>Staphylococcaceae</taxon>
        <taxon>Staphylococcus</taxon>
    </lineage>
</organism>
<feature type="coiled-coil region" evidence="7">
    <location>
        <begin position="62"/>
        <end position="89"/>
    </location>
</feature>
<dbReference type="PIRSF" id="PIRSF029938">
    <property type="entry name" value="UCP029938"/>
    <property type="match status" value="1"/>
</dbReference>
<dbReference type="InterPro" id="IPR007793">
    <property type="entry name" value="DivIVA_fam"/>
</dbReference>
<keyword evidence="3" id="KW-0132">Cell division</keyword>
<name>A0ABD4EEI1_STALU</name>
<evidence type="ECO:0000313" key="9">
    <source>
        <dbReference type="Proteomes" id="UP000070063"/>
    </source>
</evidence>
<dbReference type="Proteomes" id="UP000070063">
    <property type="component" value="Unassembled WGS sequence"/>
</dbReference>
<evidence type="ECO:0000256" key="6">
    <source>
        <dbReference type="ARBA" id="ARBA00023306"/>
    </source>
</evidence>
<keyword evidence="2" id="KW-0963">Cytoplasm</keyword>
<dbReference type="GO" id="GO:0005737">
    <property type="term" value="C:cytoplasm"/>
    <property type="evidence" value="ECO:0007669"/>
    <property type="project" value="UniProtKB-SubCell"/>
</dbReference>
<dbReference type="Pfam" id="PF05103">
    <property type="entry name" value="DivIVA"/>
    <property type="match status" value="1"/>
</dbReference>
<reference evidence="8 9" key="1">
    <citation type="submission" date="2016-01" db="EMBL/GenBank/DDBJ databases">
        <authorList>
            <person name="Mitreva M."/>
            <person name="Pepin K.H."/>
            <person name="Mihindukulasuriya K.A."/>
            <person name="Fulton R."/>
            <person name="Fronick C."/>
            <person name="O'Laughlin M."/>
            <person name="Miner T."/>
            <person name="Herter B."/>
            <person name="Rosa B.A."/>
            <person name="Cordes M."/>
            <person name="Tomlinson C."/>
            <person name="Wollam A."/>
            <person name="Palsikar V.B."/>
            <person name="Mardis E.R."/>
            <person name="Wilson R.K."/>
        </authorList>
    </citation>
    <scope>NUCLEOTIDE SEQUENCE [LARGE SCALE GENOMIC DNA]</scope>
    <source>
        <strain evidence="8 9">MJR7738</strain>
    </source>
</reference>
<evidence type="ECO:0000256" key="7">
    <source>
        <dbReference type="SAM" id="Coils"/>
    </source>
</evidence>
<dbReference type="PANTHER" id="PTHR35794">
    <property type="entry name" value="CELL DIVISION PROTEIN DIVIVA"/>
    <property type="match status" value="1"/>
</dbReference>
<dbReference type="PANTHER" id="PTHR35794:SF1">
    <property type="entry name" value="CELL CYCLE PROTEIN GPSB"/>
    <property type="match status" value="1"/>
</dbReference>
<dbReference type="AlphaFoldDB" id="A0ABD4EEI1"/>
<comment type="caution">
    <text evidence="8">The sequence shown here is derived from an EMBL/GenBank/DDBJ whole genome shotgun (WGS) entry which is preliminary data.</text>
</comment>
<gene>
    <name evidence="8" type="ORF">HMPREF3225_01814</name>
</gene>
<dbReference type="GO" id="GO:0051301">
    <property type="term" value="P:cell division"/>
    <property type="evidence" value="ECO:0007669"/>
    <property type="project" value="UniProtKB-KW"/>
</dbReference>
<dbReference type="GO" id="GO:0008360">
    <property type="term" value="P:regulation of cell shape"/>
    <property type="evidence" value="ECO:0007669"/>
    <property type="project" value="UniProtKB-KW"/>
</dbReference>
<evidence type="ECO:0000256" key="3">
    <source>
        <dbReference type="ARBA" id="ARBA00022618"/>
    </source>
</evidence>
<evidence type="ECO:0000256" key="2">
    <source>
        <dbReference type="ARBA" id="ARBA00022490"/>
    </source>
</evidence>
<keyword evidence="6" id="KW-0131">Cell cycle</keyword>